<name>A0A292YLJ1_9BACL</name>
<evidence type="ECO:0000313" key="3">
    <source>
        <dbReference type="Proteomes" id="UP000217785"/>
    </source>
</evidence>
<keyword evidence="1" id="KW-1133">Transmembrane helix</keyword>
<reference evidence="3" key="1">
    <citation type="submission" date="2017-07" db="EMBL/GenBank/DDBJ databases">
        <title>Draft genome sequence of Effusibacillus lacus strain skLN1.</title>
        <authorList>
            <person name="Watanabe M."/>
            <person name="Kojima H."/>
            <person name="Fukui M."/>
        </authorList>
    </citation>
    <scope>NUCLEOTIDE SEQUENCE [LARGE SCALE GENOMIC DNA]</scope>
    <source>
        <strain evidence="3">skLN1</strain>
    </source>
</reference>
<evidence type="ECO:0000313" key="2">
    <source>
        <dbReference type="EMBL" id="GAX90808.1"/>
    </source>
</evidence>
<comment type="caution">
    <text evidence="2">The sequence shown here is derived from an EMBL/GenBank/DDBJ whole genome shotgun (WGS) entry which is preliminary data.</text>
</comment>
<sequence length="70" mass="7958">MKSLAVVFWAGVLGVVVMLVYWAVFGVDWRQILDVQSPWFILLLLCGMIFGVLVPFALMEDSLKGIRKDR</sequence>
<feature type="transmembrane region" description="Helical" evidence="1">
    <location>
        <begin position="39"/>
        <end position="58"/>
    </location>
</feature>
<keyword evidence="1" id="KW-0472">Membrane</keyword>
<protein>
    <submittedName>
        <fullName evidence="2">Uncharacterized protein</fullName>
    </submittedName>
</protein>
<feature type="transmembrane region" description="Helical" evidence="1">
    <location>
        <begin position="7"/>
        <end position="27"/>
    </location>
</feature>
<dbReference type="Proteomes" id="UP000217785">
    <property type="component" value="Unassembled WGS sequence"/>
</dbReference>
<accession>A0A292YLJ1</accession>
<dbReference type="RefSeq" id="WP_096182531.1">
    <property type="nucleotide sequence ID" value="NZ_BDUF01000064.1"/>
</dbReference>
<keyword evidence="1" id="KW-0812">Transmembrane</keyword>
<evidence type="ECO:0000256" key="1">
    <source>
        <dbReference type="SAM" id="Phobius"/>
    </source>
</evidence>
<organism evidence="2 3">
    <name type="scientific">Effusibacillus lacus</name>
    <dbReference type="NCBI Taxonomy" id="1348429"/>
    <lineage>
        <taxon>Bacteria</taxon>
        <taxon>Bacillati</taxon>
        <taxon>Bacillota</taxon>
        <taxon>Bacilli</taxon>
        <taxon>Bacillales</taxon>
        <taxon>Alicyclobacillaceae</taxon>
        <taxon>Effusibacillus</taxon>
    </lineage>
</organism>
<dbReference type="OrthoDB" id="9782250at2"/>
<dbReference type="AlphaFoldDB" id="A0A292YLJ1"/>
<proteinExistence type="predicted"/>
<keyword evidence="3" id="KW-1185">Reference proteome</keyword>
<gene>
    <name evidence="2" type="ORF">EFBL_2450</name>
</gene>
<dbReference type="EMBL" id="BDUF01000064">
    <property type="protein sequence ID" value="GAX90808.1"/>
    <property type="molecule type" value="Genomic_DNA"/>
</dbReference>